<dbReference type="EMBL" id="HBUE01195536">
    <property type="protein sequence ID" value="CAG6527437.1"/>
    <property type="molecule type" value="Transcribed_RNA"/>
</dbReference>
<evidence type="ECO:0000313" key="9">
    <source>
        <dbReference type="EMBL" id="CAG6579159.1"/>
    </source>
</evidence>
<reference evidence="9" key="1">
    <citation type="submission" date="2021-05" db="EMBL/GenBank/DDBJ databases">
        <authorList>
            <person name="Alioto T."/>
            <person name="Alioto T."/>
            <person name="Gomez Garrido J."/>
        </authorList>
    </citation>
    <scope>NUCLEOTIDE SEQUENCE</scope>
</reference>
<dbReference type="GO" id="GO:0003723">
    <property type="term" value="F:RNA binding"/>
    <property type="evidence" value="ECO:0007669"/>
    <property type="project" value="InterPro"/>
</dbReference>
<feature type="domain" description="DNA2/NAM7 helicase helicase" evidence="7">
    <location>
        <begin position="386"/>
        <end position="461"/>
    </location>
</feature>
<dbReference type="InterPro" id="IPR026122">
    <property type="entry name" value="MOV-10/SDE3_DEXXQ/H-box"/>
</dbReference>
<proteinExistence type="predicted"/>
<dbReference type="Gene3D" id="3.40.50.300">
    <property type="entry name" value="P-loop containing nucleotide triphosphate hydrolases"/>
    <property type="match status" value="2"/>
</dbReference>
<sequence length="762" mass="86846">MDSGFGLKSYRSYLEYGSSSSNLLRPRSTRGRPFGRPSGNRPFIKRTYKKSPKIEIEEYEVPEAVRRIYENKFKPSATFGPEENLLLAEVAEAKQGLSLTVSNYKPRLELLNQIEDEHVNKEFRRCFILAPTLVPKPNLVDRAVGGFKYQLSKHQIRKYSSIIKEDVGVRFSVEFGDDEIKKFSGTVDLVDAKYVIIFTEKELQYNRVTKIEFLAERTTYQMEYRALEMLQESVIERVFFAESYTGKSARNPYIYFSSFSFEWFRPSVASNHEQVQAIQNIVNQTSFPAPYVLFGPPGTGKTSTLVEAIGQIYKLLPTTNVLAVATSNSAANELTSRLLEIIPEKDIFRFFAKSCARKKKDIEQDVLDVSNLRSWNIGMDGKRFYENIRPCRVVLCTASTAGRLVNSDVPKNHFSYIFIDECGSAKEVSSLVPIIGIGVHGSDITASIVLAGDPKQLGPVIPYAYLNDTTHSVSLLERIVDKGLYARDRCRGKYDPRVITQLRDNFRSHPTLLEFPNRSFYQGELRAQASPEKTHWAVGWDRLPNRSFPLIFHSVVGETMQDENSSSMYNEQEAEQVLSYVERIIEHGICGRMVEQSSIGIISPYASQVRLLRNLLNKRHWSDIEVGSTEQYQGREKPIMLMSTVRARSKSAEFLNNAKRINVSLTRAQALMIVVGDPGTLERIDHWRSFIRYCRENGAVVESSVKLLEGPSTSRKYNKKKPQKPEQTRSGPEQESLDSIEEMNMMLRFLGIHRDCLDSDLD</sequence>
<organism evidence="9">
    <name type="scientific">Culex pipiens</name>
    <name type="common">House mosquito</name>
    <dbReference type="NCBI Taxonomy" id="7175"/>
    <lineage>
        <taxon>Eukaryota</taxon>
        <taxon>Metazoa</taxon>
        <taxon>Ecdysozoa</taxon>
        <taxon>Arthropoda</taxon>
        <taxon>Hexapoda</taxon>
        <taxon>Insecta</taxon>
        <taxon>Pterygota</taxon>
        <taxon>Neoptera</taxon>
        <taxon>Endopterygota</taxon>
        <taxon>Diptera</taxon>
        <taxon>Nematocera</taxon>
        <taxon>Culicoidea</taxon>
        <taxon>Culicidae</taxon>
        <taxon>Culicinae</taxon>
        <taxon>Culicini</taxon>
        <taxon>Culex</taxon>
        <taxon>Culex</taxon>
    </lineage>
</organism>
<dbReference type="GO" id="GO:0035194">
    <property type="term" value="P:regulatory ncRNA-mediated post-transcriptional gene silencing"/>
    <property type="evidence" value="ECO:0007669"/>
    <property type="project" value="TreeGrafter"/>
</dbReference>
<dbReference type="GO" id="GO:0005524">
    <property type="term" value="F:ATP binding"/>
    <property type="evidence" value="ECO:0007669"/>
    <property type="project" value="UniProtKB-KW"/>
</dbReference>
<feature type="region of interest" description="Disordered" evidence="6">
    <location>
        <begin position="19"/>
        <end position="43"/>
    </location>
</feature>
<keyword evidence="3 9" id="KW-0347">Helicase</keyword>
<protein>
    <submittedName>
        <fullName evidence="9">Helicase MOV-10</fullName>
    </submittedName>
</protein>
<accession>A0A8D8NVK9</accession>
<feature type="region of interest" description="Disordered" evidence="6">
    <location>
        <begin position="712"/>
        <end position="737"/>
    </location>
</feature>
<evidence type="ECO:0000256" key="5">
    <source>
        <dbReference type="ARBA" id="ARBA00023158"/>
    </source>
</evidence>
<evidence type="ECO:0000256" key="1">
    <source>
        <dbReference type="ARBA" id="ARBA00022741"/>
    </source>
</evidence>
<name>A0A8D8NVK9_CULPI</name>
<keyword evidence="2" id="KW-0378">Hydrolase</keyword>
<feature type="domain" description="DNA2/NAM7 helicase helicase" evidence="7">
    <location>
        <begin position="270"/>
        <end position="349"/>
    </location>
</feature>
<dbReference type="InterPro" id="IPR027417">
    <property type="entry name" value="P-loop_NTPase"/>
</dbReference>
<evidence type="ECO:0000256" key="4">
    <source>
        <dbReference type="ARBA" id="ARBA00022840"/>
    </source>
</evidence>
<dbReference type="FunFam" id="3.40.50.300:FF:000326">
    <property type="entry name" value="P-loop containing nucleoside triphosphate hydrolase"/>
    <property type="match status" value="1"/>
</dbReference>
<dbReference type="InterPro" id="IPR045055">
    <property type="entry name" value="DNA2/NAM7-like"/>
</dbReference>
<dbReference type="GO" id="GO:0005829">
    <property type="term" value="C:cytosol"/>
    <property type="evidence" value="ECO:0007669"/>
    <property type="project" value="TreeGrafter"/>
</dbReference>
<dbReference type="PANTHER" id="PTHR10887:SF419">
    <property type="entry name" value="RNA HELICASE MOV10L1"/>
    <property type="match status" value="1"/>
</dbReference>
<dbReference type="GO" id="GO:0016787">
    <property type="term" value="F:hydrolase activity"/>
    <property type="evidence" value="ECO:0007669"/>
    <property type="project" value="UniProtKB-KW"/>
</dbReference>
<keyword evidence="4" id="KW-0067">ATP-binding</keyword>
<dbReference type="SUPFAM" id="SSF52540">
    <property type="entry name" value="P-loop containing nucleoside triphosphate hydrolases"/>
    <property type="match status" value="1"/>
</dbReference>
<dbReference type="InterPro" id="IPR041679">
    <property type="entry name" value="DNA2/NAM7-like_C"/>
</dbReference>
<keyword evidence="1" id="KW-0547">Nucleotide-binding</keyword>
<dbReference type="CDD" id="cd18808">
    <property type="entry name" value="SF1_C_Upf1"/>
    <property type="match status" value="1"/>
</dbReference>
<dbReference type="GO" id="GO:0005694">
    <property type="term" value="C:chromosome"/>
    <property type="evidence" value="ECO:0007669"/>
    <property type="project" value="UniProtKB-ARBA"/>
</dbReference>
<evidence type="ECO:0000259" key="8">
    <source>
        <dbReference type="Pfam" id="PF13087"/>
    </source>
</evidence>
<keyword evidence="5" id="KW-0943">RNA-mediated gene silencing</keyword>
<evidence type="ECO:0000256" key="3">
    <source>
        <dbReference type="ARBA" id="ARBA00022806"/>
    </source>
</evidence>
<dbReference type="AlphaFoldDB" id="A0A8D8NVK9"/>
<dbReference type="InterPro" id="IPR047187">
    <property type="entry name" value="SF1_C_Upf1"/>
</dbReference>
<dbReference type="Pfam" id="PF13087">
    <property type="entry name" value="AAA_12"/>
    <property type="match status" value="1"/>
</dbReference>
<dbReference type="EMBL" id="HBUE01301527">
    <property type="protein sequence ID" value="CAG6579159.1"/>
    <property type="molecule type" value="Transcribed_RNA"/>
</dbReference>
<dbReference type="GO" id="GO:0032574">
    <property type="term" value="F:5'-3' RNA helicase activity"/>
    <property type="evidence" value="ECO:0007669"/>
    <property type="project" value="InterPro"/>
</dbReference>
<dbReference type="InterPro" id="IPR041677">
    <property type="entry name" value="DNA2/NAM7_AAA_11"/>
</dbReference>
<dbReference type="PANTHER" id="PTHR10887">
    <property type="entry name" value="DNA2/NAM7 HELICASE FAMILY"/>
    <property type="match status" value="1"/>
</dbReference>
<dbReference type="Pfam" id="PF13086">
    <property type="entry name" value="AAA_11"/>
    <property type="match status" value="2"/>
</dbReference>
<evidence type="ECO:0000259" key="7">
    <source>
        <dbReference type="Pfam" id="PF13086"/>
    </source>
</evidence>
<evidence type="ECO:0000256" key="6">
    <source>
        <dbReference type="SAM" id="MobiDB-lite"/>
    </source>
</evidence>
<feature type="domain" description="DNA2/NAM7 helicase-like C-terminal" evidence="8">
    <location>
        <begin position="473"/>
        <end position="677"/>
    </location>
</feature>
<dbReference type="GO" id="GO:0043186">
    <property type="term" value="C:P granule"/>
    <property type="evidence" value="ECO:0007669"/>
    <property type="project" value="TreeGrafter"/>
</dbReference>
<evidence type="ECO:0000256" key="2">
    <source>
        <dbReference type="ARBA" id="ARBA00022801"/>
    </source>
</evidence>
<dbReference type="CDD" id="cd18038">
    <property type="entry name" value="DEXXQc_Helz-like"/>
    <property type="match status" value="1"/>
</dbReference>